<dbReference type="InParanoid" id="W4JVE3"/>
<proteinExistence type="predicted"/>
<protein>
    <recommendedName>
        <fullName evidence="5">Transmembrane protein</fullName>
    </recommendedName>
</protein>
<dbReference type="AlphaFoldDB" id="W4JVE3"/>
<reference evidence="3 4" key="1">
    <citation type="journal article" date="2012" name="New Phytol.">
        <title>Insight into trade-off between wood decay and parasitism from the genome of a fungal forest pathogen.</title>
        <authorList>
            <person name="Olson A."/>
            <person name="Aerts A."/>
            <person name="Asiegbu F."/>
            <person name="Belbahri L."/>
            <person name="Bouzid O."/>
            <person name="Broberg A."/>
            <person name="Canback B."/>
            <person name="Coutinho P.M."/>
            <person name="Cullen D."/>
            <person name="Dalman K."/>
            <person name="Deflorio G."/>
            <person name="van Diepen L.T."/>
            <person name="Dunand C."/>
            <person name="Duplessis S."/>
            <person name="Durling M."/>
            <person name="Gonthier P."/>
            <person name="Grimwood J."/>
            <person name="Fossdal C.G."/>
            <person name="Hansson D."/>
            <person name="Henrissat B."/>
            <person name="Hietala A."/>
            <person name="Himmelstrand K."/>
            <person name="Hoffmeister D."/>
            <person name="Hogberg N."/>
            <person name="James T.Y."/>
            <person name="Karlsson M."/>
            <person name="Kohler A."/>
            <person name="Kues U."/>
            <person name="Lee Y.H."/>
            <person name="Lin Y.C."/>
            <person name="Lind M."/>
            <person name="Lindquist E."/>
            <person name="Lombard V."/>
            <person name="Lucas S."/>
            <person name="Lunden K."/>
            <person name="Morin E."/>
            <person name="Murat C."/>
            <person name="Park J."/>
            <person name="Raffaello T."/>
            <person name="Rouze P."/>
            <person name="Salamov A."/>
            <person name="Schmutz J."/>
            <person name="Solheim H."/>
            <person name="Stahlberg J."/>
            <person name="Velez H."/>
            <person name="de Vries R.P."/>
            <person name="Wiebenga A."/>
            <person name="Woodward S."/>
            <person name="Yakovlev I."/>
            <person name="Garbelotto M."/>
            <person name="Martin F."/>
            <person name="Grigoriev I.V."/>
            <person name="Stenlid J."/>
        </authorList>
    </citation>
    <scope>NUCLEOTIDE SEQUENCE [LARGE SCALE GENOMIC DNA]</scope>
    <source>
        <strain evidence="3 4">TC 32-1</strain>
    </source>
</reference>
<organism evidence="3 4">
    <name type="scientific">Heterobasidion irregulare (strain TC 32-1)</name>
    <dbReference type="NCBI Taxonomy" id="747525"/>
    <lineage>
        <taxon>Eukaryota</taxon>
        <taxon>Fungi</taxon>
        <taxon>Dikarya</taxon>
        <taxon>Basidiomycota</taxon>
        <taxon>Agaricomycotina</taxon>
        <taxon>Agaricomycetes</taxon>
        <taxon>Russulales</taxon>
        <taxon>Bondarzewiaceae</taxon>
        <taxon>Heterobasidion</taxon>
        <taxon>Heterobasidion annosum species complex</taxon>
    </lineage>
</organism>
<name>W4JVE3_HETIT</name>
<gene>
    <name evidence="3" type="ORF">HETIRDRAFT_327225</name>
</gene>
<evidence type="ECO:0000256" key="1">
    <source>
        <dbReference type="SAM" id="MobiDB-lite"/>
    </source>
</evidence>
<keyword evidence="4" id="KW-1185">Reference proteome</keyword>
<dbReference type="HOGENOM" id="CLU_020369_0_0_1"/>
<dbReference type="KEGG" id="hir:HETIRDRAFT_327225"/>
<keyword evidence="2" id="KW-0472">Membrane</keyword>
<dbReference type="Proteomes" id="UP000030671">
    <property type="component" value="Unassembled WGS sequence"/>
</dbReference>
<dbReference type="RefSeq" id="XP_009551008.1">
    <property type="nucleotide sequence ID" value="XM_009552713.1"/>
</dbReference>
<feature type="region of interest" description="Disordered" evidence="1">
    <location>
        <begin position="319"/>
        <end position="361"/>
    </location>
</feature>
<keyword evidence="2" id="KW-1133">Transmembrane helix</keyword>
<evidence type="ECO:0008006" key="5">
    <source>
        <dbReference type="Google" id="ProtNLM"/>
    </source>
</evidence>
<dbReference type="OrthoDB" id="3350156at2759"/>
<dbReference type="EMBL" id="KI925463">
    <property type="protein sequence ID" value="ETW77512.1"/>
    <property type="molecule type" value="Genomic_DNA"/>
</dbReference>
<dbReference type="STRING" id="747525.W4JVE3"/>
<feature type="transmembrane region" description="Helical" evidence="2">
    <location>
        <begin position="442"/>
        <end position="459"/>
    </location>
</feature>
<evidence type="ECO:0000256" key="2">
    <source>
        <dbReference type="SAM" id="Phobius"/>
    </source>
</evidence>
<feature type="region of interest" description="Disordered" evidence="1">
    <location>
        <begin position="21"/>
        <end position="47"/>
    </location>
</feature>
<sequence>MELNPSTSVETLRAIISTMDTVNTASQPSSPRSSALPSPPDSPDSISSFPSLSSSFFFSSAAASPPHSHSHSDHDRESVQELIIPSLTLPAALRPPTAYGKTLGDVRLLVLDADVASGSSFTSTLFEENEDVVDIGVSEPTENGFVQRASTDWVEQRDAHGLERFEPAHNVEILQLPTYNHNDELDNVVQSIQSIVHGPFHDVCSVIDPRCSPSALLLNLVSSPSMPFYTALIVHAPTLSSHDRTIITTLSTDIPIIVFPPAPGQNLHRAHVSSFRPTSAHSLRAGLFRSPETLATLRMEAADRFLRWREVDRAVRAVHHAQSAPTRDQHPPLYDAPTDDEYQTDPNHDRRSTVNSRPQRWNKAEWEAEWDRMLSHDVARRMREDTITSAPPTLPRAQPPTSSCAPIAFDPLHLPSLFMFSLSLLAPIKARIAQVKLSGGPLGMLIAATLGTGIFIGLACR</sequence>
<dbReference type="eggNOG" id="ENOG502SHDG">
    <property type="taxonomic scope" value="Eukaryota"/>
</dbReference>
<keyword evidence="2" id="KW-0812">Transmembrane</keyword>
<dbReference type="GeneID" id="20671307"/>
<evidence type="ECO:0000313" key="3">
    <source>
        <dbReference type="EMBL" id="ETW77512.1"/>
    </source>
</evidence>
<evidence type="ECO:0000313" key="4">
    <source>
        <dbReference type="Proteomes" id="UP000030671"/>
    </source>
</evidence>
<accession>W4JVE3</accession>